<feature type="domain" description="Remorin C-terminal" evidence="4">
    <location>
        <begin position="217"/>
        <end position="318"/>
    </location>
</feature>
<feature type="compositionally biased region" description="Polar residues" evidence="3">
    <location>
        <begin position="1"/>
        <end position="26"/>
    </location>
</feature>
<evidence type="ECO:0000256" key="2">
    <source>
        <dbReference type="SAM" id="Coils"/>
    </source>
</evidence>
<keyword evidence="6" id="KW-1185">Reference proteome</keyword>
<dbReference type="EMBL" id="CM004387">
    <property type="protein sequence ID" value="OAY59403.1"/>
    <property type="molecule type" value="Genomic_DNA"/>
</dbReference>
<feature type="compositionally biased region" description="Low complexity" evidence="3">
    <location>
        <begin position="192"/>
        <end position="202"/>
    </location>
</feature>
<reference evidence="6" key="1">
    <citation type="journal article" date="2016" name="Nat. Biotechnol.">
        <title>Sequencing wild and cultivated cassava and related species reveals extensive interspecific hybridization and genetic diversity.</title>
        <authorList>
            <person name="Bredeson J.V."/>
            <person name="Lyons J.B."/>
            <person name="Prochnik S.E."/>
            <person name="Wu G.A."/>
            <person name="Ha C.M."/>
            <person name="Edsinger-Gonzales E."/>
            <person name="Grimwood J."/>
            <person name="Schmutz J."/>
            <person name="Rabbi I.Y."/>
            <person name="Egesi C."/>
            <person name="Nauluvula P."/>
            <person name="Lebot V."/>
            <person name="Ndunguru J."/>
            <person name="Mkamilo G."/>
            <person name="Bart R.S."/>
            <person name="Setter T.L."/>
            <person name="Gleadow R.M."/>
            <person name="Kulakow P."/>
            <person name="Ferguson M.E."/>
            <person name="Rounsley S."/>
            <person name="Rokhsar D.S."/>
        </authorList>
    </citation>
    <scope>NUCLEOTIDE SEQUENCE [LARGE SCALE GENOMIC DNA]</scope>
    <source>
        <strain evidence="6">cv. AM560-2</strain>
    </source>
</reference>
<comment type="similarity">
    <text evidence="1">Belongs to the remorin family.</text>
</comment>
<keyword evidence="2" id="KW-0175">Coiled coil</keyword>
<feature type="region of interest" description="Disordered" evidence="3">
    <location>
        <begin position="1"/>
        <end position="49"/>
    </location>
</feature>
<dbReference type="AlphaFoldDB" id="A0A2C9WH68"/>
<protein>
    <recommendedName>
        <fullName evidence="4">Remorin C-terminal domain-containing protein</fullName>
    </recommendedName>
</protein>
<feature type="coiled-coil region" evidence="2">
    <location>
        <begin position="227"/>
        <end position="269"/>
    </location>
</feature>
<feature type="compositionally biased region" description="Basic and acidic residues" evidence="3">
    <location>
        <begin position="111"/>
        <end position="125"/>
    </location>
</feature>
<organism evidence="5 6">
    <name type="scientific">Manihot esculenta</name>
    <name type="common">Cassava</name>
    <name type="synonym">Jatropha manihot</name>
    <dbReference type="NCBI Taxonomy" id="3983"/>
    <lineage>
        <taxon>Eukaryota</taxon>
        <taxon>Viridiplantae</taxon>
        <taxon>Streptophyta</taxon>
        <taxon>Embryophyta</taxon>
        <taxon>Tracheophyta</taxon>
        <taxon>Spermatophyta</taxon>
        <taxon>Magnoliopsida</taxon>
        <taxon>eudicotyledons</taxon>
        <taxon>Gunneridae</taxon>
        <taxon>Pentapetalae</taxon>
        <taxon>rosids</taxon>
        <taxon>fabids</taxon>
        <taxon>Malpighiales</taxon>
        <taxon>Euphorbiaceae</taxon>
        <taxon>Crotonoideae</taxon>
        <taxon>Manihoteae</taxon>
        <taxon>Manihot</taxon>
    </lineage>
</organism>
<evidence type="ECO:0000313" key="6">
    <source>
        <dbReference type="Proteomes" id="UP000091857"/>
    </source>
</evidence>
<feature type="region of interest" description="Disordered" evidence="3">
    <location>
        <begin position="84"/>
        <end position="216"/>
    </location>
</feature>
<dbReference type="Gramene" id="Manes.01G029900.1.v8.1">
    <property type="protein sequence ID" value="Manes.01G029900.1.v8.1.CDS"/>
    <property type="gene ID" value="Manes.01G029900.v8.1"/>
</dbReference>
<dbReference type="STRING" id="3983.A0A2C9WH68"/>
<dbReference type="Pfam" id="PF03763">
    <property type="entry name" value="Remorin_C"/>
    <property type="match status" value="1"/>
</dbReference>
<evidence type="ECO:0000313" key="5">
    <source>
        <dbReference type="EMBL" id="OAY59403.1"/>
    </source>
</evidence>
<feature type="compositionally biased region" description="Basic and acidic residues" evidence="3">
    <location>
        <begin position="173"/>
        <end position="183"/>
    </location>
</feature>
<dbReference type="PANTHER" id="PTHR31471:SF51">
    <property type="entry name" value="REMORIN FAMILY PROTEIN"/>
    <property type="match status" value="1"/>
</dbReference>
<proteinExistence type="inferred from homology"/>
<dbReference type="PANTHER" id="PTHR31471">
    <property type="entry name" value="OS02G0116800 PROTEIN"/>
    <property type="match status" value="1"/>
</dbReference>
<comment type="caution">
    <text evidence="5">The sequence shown here is derived from an EMBL/GenBank/DDBJ whole genome shotgun (WGS) entry which is preliminary data.</text>
</comment>
<evidence type="ECO:0000256" key="3">
    <source>
        <dbReference type="SAM" id="MobiDB-lite"/>
    </source>
</evidence>
<accession>A0A2C9WH68</accession>
<sequence>MEYLIRQTNRARFSGQQSIAGPGSSSSRDRRIPPQKTPSIKEDKKRPQNWFRRQTAWQMNRDLDLNEIERATAIAAAAYAISSLEESSIPEQKKISKGTETSLPGTKSRKKDSMRIPEIQDEKTPAKVVRPTPSMKKTPTFPEKPALPMKKIPTFAEEQLSRTDEIQPQSPKPKPDMPAKKPEAAVSKPDQAATTKPAASPAKFDRQTSIRPVIGGTKADTWESAELAKIKKKYEEMEARILSWESKRKAKSRRRLDRTESEVEKTRLKALEKFRSEVVDINEIAEGARSKAMENRRNEELKAKDKANKIRVTGKVPTACFCF</sequence>
<dbReference type="Proteomes" id="UP000091857">
    <property type="component" value="Chromosome 1"/>
</dbReference>
<dbReference type="InterPro" id="IPR005516">
    <property type="entry name" value="Remorin_C"/>
</dbReference>
<evidence type="ECO:0000259" key="4">
    <source>
        <dbReference type="Pfam" id="PF03763"/>
    </source>
</evidence>
<name>A0A2C9WH68_MANES</name>
<gene>
    <name evidence="5" type="ORF">MANES_01G029900v8</name>
</gene>
<evidence type="ECO:0000256" key="1">
    <source>
        <dbReference type="ARBA" id="ARBA00005711"/>
    </source>
</evidence>